<dbReference type="InterPro" id="IPR006458">
    <property type="entry name" value="Ovate_C"/>
</dbReference>
<feature type="region of interest" description="Disordered" evidence="7">
    <location>
        <begin position="37"/>
        <end position="57"/>
    </location>
</feature>
<evidence type="ECO:0000313" key="10">
    <source>
        <dbReference type="Proteomes" id="UP000027120"/>
    </source>
</evidence>
<evidence type="ECO:0000259" key="8">
    <source>
        <dbReference type="PROSITE" id="PS51754"/>
    </source>
</evidence>
<dbReference type="AlphaFoldDB" id="A0A067GGZ0"/>
<dbReference type="InterPro" id="IPR038933">
    <property type="entry name" value="Ovate"/>
</dbReference>
<proteinExistence type="predicted"/>
<evidence type="ECO:0000313" key="9">
    <source>
        <dbReference type="EMBL" id="KDO77935.1"/>
    </source>
</evidence>
<evidence type="ECO:0000256" key="5">
    <source>
        <dbReference type="ARBA" id="ARBA00023242"/>
    </source>
</evidence>
<evidence type="ECO:0000256" key="4">
    <source>
        <dbReference type="ARBA" id="ARBA00023163"/>
    </source>
</evidence>
<evidence type="ECO:0000256" key="6">
    <source>
        <dbReference type="RuleBase" id="RU367028"/>
    </source>
</evidence>
<keyword evidence="10" id="KW-1185">Reference proteome</keyword>
<name>A0A067GGZ0_CITSI</name>
<keyword evidence="3 6" id="KW-0805">Transcription regulation</keyword>
<sequence>MKWGRKKISSESSRNSLISHVFPVSWLSKFKQKSRDVEAKPAKVKQEGNRNSPSKCVGVSGRGGRFYGGEGDAFWRLSFGEEGGDQGKTSRGDLSSVWYDHSDDKLDVPPSVCRSCGSNAATLSGNEEIYKFNNLVSDARKMKELQKNVEIFHTQGEAVTKTLRVTTKKERKLKQINERVPKPKEKWSKLERSREGREEKSRKSFEKDNSEFETIPMIKRENCKLIRAALKKHHFVSSTDSRNSNLTTVKEDDVLTFQNLNGNNEISAGKVSSEWETLKEMKLKEVKSKSENQRKSLYISRELQTRKTKQITGKVKVGSPRIKALEDIKKAKLMKMKKGKEKTSEGANLESFAVVKCSFDPQKDFRDSMIEMILEKRFSQPQELEELLACYLTLNSDEYHDLIIKVFRQVWFDLNQACFDELQNANYCRN</sequence>
<dbReference type="Pfam" id="PF04844">
    <property type="entry name" value="Ovate"/>
    <property type="match status" value="1"/>
</dbReference>
<dbReference type="GO" id="GO:0045892">
    <property type="term" value="P:negative regulation of DNA-templated transcription"/>
    <property type="evidence" value="ECO:0007669"/>
    <property type="project" value="UniProtKB-UniRule"/>
</dbReference>
<dbReference type="GO" id="GO:0005634">
    <property type="term" value="C:nucleus"/>
    <property type="evidence" value="ECO:0007669"/>
    <property type="project" value="UniProtKB-SubCell"/>
</dbReference>
<keyword evidence="5 6" id="KW-0539">Nucleus</keyword>
<dbReference type="STRING" id="2711.A0A067GGZ0"/>
<feature type="region of interest" description="Disordered" evidence="7">
    <location>
        <begin position="174"/>
        <end position="210"/>
    </location>
</feature>
<protein>
    <recommendedName>
        <fullName evidence="6">Transcription repressor</fullName>
    </recommendedName>
    <alternativeName>
        <fullName evidence="6">Ovate family protein</fullName>
    </alternativeName>
</protein>
<reference evidence="9 10" key="1">
    <citation type="submission" date="2014-04" db="EMBL/GenBank/DDBJ databases">
        <authorList>
            <consortium name="International Citrus Genome Consortium"/>
            <person name="Gmitter F."/>
            <person name="Chen C."/>
            <person name="Farmerie W."/>
            <person name="Harkins T."/>
            <person name="Desany B."/>
            <person name="Mohiuddin M."/>
            <person name="Kodira C."/>
            <person name="Borodovsky M."/>
            <person name="Lomsadze A."/>
            <person name="Burns P."/>
            <person name="Jenkins J."/>
            <person name="Prochnik S."/>
            <person name="Shu S."/>
            <person name="Chapman J."/>
            <person name="Pitluck S."/>
            <person name="Schmutz J."/>
            <person name="Rokhsar D."/>
        </authorList>
    </citation>
    <scope>NUCLEOTIDE SEQUENCE</scope>
</reference>
<comment type="subcellular location">
    <subcellularLocation>
        <location evidence="1 6">Nucleus</location>
    </subcellularLocation>
</comment>
<evidence type="ECO:0000256" key="1">
    <source>
        <dbReference type="ARBA" id="ARBA00004123"/>
    </source>
</evidence>
<gene>
    <name evidence="9" type="ORF">CISIN_1g040838mg</name>
</gene>
<comment type="function">
    <text evidence="6">Transcriptional repressor that regulates multiple aspects of plant growth and development.</text>
</comment>
<accession>A0A067GGZ0</accession>
<dbReference type="PANTHER" id="PTHR33057">
    <property type="entry name" value="TRANSCRIPTION REPRESSOR OFP7-RELATED"/>
    <property type="match status" value="1"/>
</dbReference>
<dbReference type="PANTHER" id="PTHR33057:SF82">
    <property type="entry name" value="TRANSCRIPTION REPRESSOR OFP5"/>
    <property type="match status" value="1"/>
</dbReference>
<dbReference type="Proteomes" id="UP000027120">
    <property type="component" value="Unassembled WGS sequence"/>
</dbReference>
<dbReference type="NCBIfam" id="TIGR01568">
    <property type="entry name" value="A_thal_3678"/>
    <property type="match status" value="1"/>
</dbReference>
<organism evidence="9 10">
    <name type="scientific">Citrus sinensis</name>
    <name type="common">Sweet orange</name>
    <name type="synonym">Citrus aurantium var. sinensis</name>
    <dbReference type="NCBI Taxonomy" id="2711"/>
    <lineage>
        <taxon>Eukaryota</taxon>
        <taxon>Viridiplantae</taxon>
        <taxon>Streptophyta</taxon>
        <taxon>Embryophyta</taxon>
        <taxon>Tracheophyta</taxon>
        <taxon>Spermatophyta</taxon>
        <taxon>Magnoliopsida</taxon>
        <taxon>eudicotyledons</taxon>
        <taxon>Gunneridae</taxon>
        <taxon>Pentapetalae</taxon>
        <taxon>rosids</taxon>
        <taxon>malvids</taxon>
        <taxon>Sapindales</taxon>
        <taxon>Rutaceae</taxon>
        <taxon>Aurantioideae</taxon>
        <taxon>Citrus</taxon>
    </lineage>
</organism>
<feature type="domain" description="OVATE" evidence="8">
    <location>
        <begin position="354"/>
        <end position="413"/>
    </location>
</feature>
<dbReference type="PROSITE" id="PS51754">
    <property type="entry name" value="OVATE"/>
    <property type="match status" value="1"/>
</dbReference>
<evidence type="ECO:0000256" key="3">
    <source>
        <dbReference type="ARBA" id="ARBA00023015"/>
    </source>
</evidence>
<evidence type="ECO:0000256" key="7">
    <source>
        <dbReference type="SAM" id="MobiDB-lite"/>
    </source>
</evidence>
<feature type="compositionally biased region" description="Basic and acidic residues" evidence="7">
    <location>
        <begin position="37"/>
        <end position="48"/>
    </location>
</feature>
<keyword evidence="4 6" id="KW-0804">Transcription</keyword>
<evidence type="ECO:0000256" key="2">
    <source>
        <dbReference type="ARBA" id="ARBA00022491"/>
    </source>
</evidence>
<keyword evidence="2 6" id="KW-0678">Repressor</keyword>
<dbReference type="EMBL" id="KK784879">
    <property type="protein sequence ID" value="KDO77935.1"/>
    <property type="molecule type" value="Genomic_DNA"/>
</dbReference>